<comment type="caution">
    <text evidence="5">The sequence shown here is derived from an EMBL/GenBank/DDBJ whole genome shotgun (WGS) entry which is preliminary data.</text>
</comment>
<organism evidence="5 6">
    <name type="scientific">Lutibacter holmesii</name>
    <dbReference type="NCBI Taxonomy" id="1137985"/>
    <lineage>
        <taxon>Bacteria</taxon>
        <taxon>Pseudomonadati</taxon>
        <taxon>Bacteroidota</taxon>
        <taxon>Flavobacteriia</taxon>
        <taxon>Flavobacteriales</taxon>
        <taxon>Flavobacteriaceae</taxon>
        <taxon>Lutibacter</taxon>
    </lineage>
</organism>
<evidence type="ECO:0000256" key="1">
    <source>
        <dbReference type="ARBA" id="ARBA00009766"/>
    </source>
</evidence>
<evidence type="ECO:0000313" key="6">
    <source>
        <dbReference type="Proteomes" id="UP001597241"/>
    </source>
</evidence>
<dbReference type="RefSeq" id="WP_386809007.1">
    <property type="nucleotide sequence ID" value="NZ_JBHTMV010000003.1"/>
</dbReference>
<keyword evidence="2 4" id="KW-0732">Signal</keyword>
<accession>A0ABW3WN77</accession>
<reference evidence="6" key="1">
    <citation type="journal article" date="2019" name="Int. J. Syst. Evol. Microbiol.">
        <title>The Global Catalogue of Microorganisms (GCM) 10K type strain sequencing project: providing services to taxonomists for standard genome sequencing and annotation.</title>
        <authorList>
            <consortium name="The Broad Institute Genomics Platform"/>
            <consortium name="The Broad Institute Genome Sequencing Center for Infectious Disease"/>
            <person name="Wu L."/>
            <person name="Ma J."/>
        </authorList>
    </citation>
    <scope>NUCLEOTIDE SEQUENCE [LARGE SCALE GENOMIC DNA]</scope>
    <source>
        <strain evidence="6">CCUG 62221</strain>
    </source>
</reference>
<evidence type="ECO:0008006" key="7">
    <source>
        <dbReference type="Google" id="ProtNLM"/>
    </source>
</evidence>
<gene>
    <name evidence="5" type="ORF">ACFQ5N_08220</name>
</gene>
<keyword evidence="6" id="KW-1185">Reference proteome</keyword>
<dbReference type="EMBL" id="JBHTMV010000003">
    <property type="protein sequence ID" value="MFD1293816.1"/>
    <property type="molecule type" value="Genomic_DNA"/>
</dbReference>
<evidence type="ECO:0000256" key="3">
    <source>
        <dbReference type="SAM" id="MobiDB-lite"/>
    </source>
</evidence>
<sequence length="335" mass="36017">MKKLILSVAMLCVTGIFYAQTTFSTNNPFYSSSGQWASEVSAQAAPDESPCVDCEVDQIVRMTYNPYDTENMSLINQTGDRNDANVFQTGQVNYSAVNQDGYSGLIEGFDNDANVYQEGDRNYSDVGQHGEFNQGDVIQIGNDNYSMQNVGTGWAEYNSAYVRQEGDGNASSQTQWYDGNDAKIEQLTDNNEATQIQTSTNTHMAGTGNSASIWQYGGDDNVAFQEQTGTKNSAFSEQNGMGNTSKSTQSGIGNSGDGIYSNFARTLQIGDNNLACVDQDGGMLGANGSWIYQLGNDNKAGVSQETSASGWGNLSYISQYGNSNTASVTQINGSN</sequence>
<comment type="similarity">
    <text evidence="1">Belongs to the CsgA/CsgB family.</text>
</comment>
<feature type="region of interest" description="Disordered" evidence="3">
    <location>
        <begin position="233"/>
        <end position="253"/>
    </location>
</feature>
<evidence type="ECO:0000256" key="2">
    <source>
        <dbReference type="ARBA" id="ARBA00022729"/>
    </source>
</evidence>
<protein>
    <recommendedName>
        <fullName evidence="7">Curlin associated repeat-containing protein</fullName>
    </recommendedName>
</protein>
<feature type="chain" id="PRO_5045575846" description="Curlin associated repeat-containing protein" evidence="4">
    <location>
        <begin position="20"/>
        <end position="335"/>
    </location>
</feature>
<evidence type="ECO:0000313" key="5">
    <source>
        <dbReference type="EMBL" id="MFD1293816.1"/>
    </source>
</evidence>
<dbReference type="Proteomes" id="UP001597241">
    <property type="component" value="Unassembled WGS sequence"/>
</dbReference>
<evidence type="ECO:0000256" key="4">
    <source>
        <dbReference type="SAM" id="SignalP"/>
    </source>
</evidence>
<name>A0ABW3WN77_9FLAO</name>
<proteinExistence type="inferred from homology"/>
<feature type="compositionally biased region" description="Polar residues" evidence="3">
    <location>
        <begin position="233"/>
        <end position="252"/>
    </location>
</feature>
<dbReference type="Pfam" id="PF07012">
    <property type="entry name" value="Curlin_rpt"/>
    <property type="match status" value="3"/>
</dbReference>
<feature type="signal peptide" evidence="4">
    <location>
        <begin position="1"/>
        <end position="19"/>
    </location>
</feature>
<dbReference type="InterPro" id="IPR009742">
    <property type="entry name" value="Curlin_rpt"/>
</dbReference>